<evidence type="ECO:0000313" key="2">
    <source>
        <dbReference type="Proteomes" id="UP000756921"/>
    </source>
</evidence>
<keyword evidence="2" id="KW-1185">Reference proteome</keyword>
<sequence length="26" mass="3033">MVIVLFYALIKDLVTCIYIRSINCVE</sequence>
<organism evidence="1 2">
    <name type="scientific">Paraphaeosphaeria minitans</name>
    <dbReference type="NCBI Taxonomy" id="565426"/>
    <lineage>
        <taxon>Eukaryota</taxon>
        <taxon>Fungi</taxon>
        <taxon>Dikarya</taxon>
        <taxon>Ascomycota</taxon>
        <taxon>Pezizomycotina</taxon>
        <taxon>Dothideomycetes</taxon>
        <taxon>Pleosporomycetidae</taxon>
        <taxon>Pleosporales</taxon>
        <taxon>Massarineae</taxon>
        <taxon>Didymosphaeriaceae</taxon>
        <taxon>Paraphaeosphaeria</taxon>
    </lineage>
</organism>
<gene>
    <name evidence="1" type="ORF">PMIN01_03098</name>
</gene>
<evidence type="ECO:0000313" key="1">
    <source>
        <dbReference type="EMBL" id="KAF9737815.1"/>
    </source>
</evidence>
<proteinExistence type="predicted"/>
<accession>A0A9P6KT16</accession>
<name>A0A9P6KT16_9PLEO</name>
<comment type="caution">
    <text evidence="1">The sequence shown here is derived from an EMBL/GenBank/DDBJ whole genome shotgun (WGS) entry which is preliminary data.</text>
</comment>
<dbReference type="EMBL" id="WJXW01000003">
    <property type="protein sequence ID" value="KAF9737815.1"/>
    <property type="molecule type" value="Genomic_DNA"/>
</dbReference>
<dbReference type="Proteomes" id="UP000756921">
    <property type="component" value="Unassembled WGS sequence"/>
</dbReference>
<dbReference type="AlphaFoldDB" id="A0A9P6KT16"/>
<protein>
    <submittedName>
        <fullName evidence="1">Uncharacterized protein</fullName>
    </submittedName>
</protein>
<reference evidence="1" key="1">
    <citation type="journal article" date="2020" name="Mol. Plant Microbe Interact.">
        <title>Genome Sequence of the Biocontrol Agent Coniothyrium minitans strain Conio (IMI 134523).</title>
        <authorList>
            <person name="Patel D."/>
            <person name="Shittu T.A."/>
            <person name="Baroncelli R."/>
            <person name="Muthumeenakshi S."/>
            <person name="Osborne T.H."/>
            <person name="Janganan T.K."/>
            <person name="Sreenivasaprasad S."/>
        </authorList>
    </citation>
    <scope>NUCLEOTIDE SEQUENCE</scope>
    <source>
        <strain evidence="1">Conio</strain>
    </source>
</reference>